<evidence type="ECO:0000313" key="1">
    <source>
        <dbReference type="EMBL" id="WHP04768.1"/>
    </source>
</evidence>
<name>A0ABY8RZQ5_9GAMM</name>
<dbReference type="RefSeq" id="WP_283266405.1">
    <property type="nucleotide sequence ID" value="NZ_CP125669.1"/>
</dbReference>
<evidence type="ECO:0000313" key="2">
    <source>
        <dbReference type="Proteomes" id="UP001229836"/>
    </source>
</evidence>
<proteinExistence type="predicted"/>
<gene>
    <name evidence="1" type="ORF">QLH32_11960</name>
</gene>
<protein>
    <recommendedName>
        <fullName evidence="3">Phage tail protein</fullName>
    </recommendedName>
</protein>
<keyword evidence="2" id="KW-1185">Reference proteome</keyword>
<dbReference type="EMBL" id="CP125669">
    <property type="protein sequence ID" value="WHP04768.1"/>
    <property type="molecule type" value="Genomic_DNA"/>
</dbReference>
<accession>A0ABY8RZQ5</accession>
<evidence type="ECO:0008006" key="3">
    <source>
        <dbReference type="Google" id="ProtNLM"/>
    </source>
</evidence>
<dbReference type="Proteomes" id="UP001229836">
    <property type="component" value="Chromosome"/>
</dbReference>
<sequence>MADDAVTTIVMSVDGAEYDCTKFSSTKNTGAKRIPTMNRQLKAKYKSKGIRLYDLTCTVVIPEGKDTVDWDNLEDARISIESPTGGFRETYTDCNVITASDSYDVNGDTLRDLTLFAMDYLKESF</sequence>
<reference evidence="1 2" key="1">
    <citation type="submission" date="2023-05" db="EMBL/GenBank/DDBJ databases">
        <title>The complete genome of Acinetobacter sp. nov KCTC 92772.</title>
        <authorList>
            <person name="Zhou G."/>
        </authorList>
    </citation>
    <scope>NUCLEOTIDE SEQUENCE [LARGE SCALE GENOMIC DNA]</scope>
    <source>
        <strain evidence="1 2">KCTC 92772</strain>
    </source>
</reference>
<organism evidence="1 2">
    <name type="scientific">Acinetobacter corruptisaponis</name>
    <dbReference type="NCBI Taxonomy" id="3045147"/>
    <lineage>
        <taxon>Bacteria</taxon>
        <taxon>Pseudomonadati</taxon>
        <taxon>Pseudomonadota</taxon>
        <taxon>Gammaproteobacteria</taxon>
        <taxon>Moraxellales</taxon>
        <taxon>Moraxellaceae</taxon>
        <taxon>Acinetobacter</taxon>
    </lineage>
</organism>